<protein>
    <submittedName>
        <fullName evidence="2">Uncharacterized protein</fullName>
    </submittedName>
</protein>
<accession>A0A8W8IV64</accession>
<feature type="region of interest" description="Disordered" evidence="1">
    <location>
        <begin position="31"/>
        <end position="89"/>
    </location>
</feature>
<sequence length="179" mass="20074">MHVELNKEPNTIEEAVHLVVHYFEAARNTNIGNHQEEDHDRYQRTSQVKPNKDHTENGHDVGRKANNEETARQGGKKNEKPDQTEQPKEAEMICISKQDLEGMLSDMLADLKGKEHNSNNNIQLSGSGEIEVIDSGTQGHSMGHTVEEAIMRKMGDEVGQSKGVKDHMGEALILQMQVR</sequence>
<evidence type="ECO:0000256" key="1">
    <source>
        <dbReference type="SAM" id="MobiDB-lite"/>
    </source>
</evidence>
<feature type="compositionally biased region" description="Basic and acidic residues" evidence="1">
    <location>
        <begin position="34"/>
        <end position="43"/>
    </location>
</feature>
<dbReference type="AlphaFoldDB" id="A0A8W8IV64"/>
<evidence type="ECO:0000313" key="3">
    <source>
        <dbReference type="Proteomes" id="UP000005408"/>
    </source>
</evidence>
<reference evidence="2" key="1">
    <citation type="submission" date="2022-08" db="UniProtKB">
        <authorList>
            <consortium name="EnsemblMetazoa"/>
        </authorList>
    </citation>
    <scope>IDENTIFICATION</scope>
    <source>
        <strain evidence="2">05x7-T-G4-1.051#20</strain>
    </source>
</reference>
<organism evidence="2 3">
    <name type="scientific">Magallana gigas</name>
    <name type="common">Pacific oyster</name>
    <name type="synonym">Crassostrea gigas</name>
    <dbReference type="NCBI Taxonomy" id="29159"/>
    <lineage>
        <taxon>Eukaryota</taxon>
        <taxon>Metazoa</taxon>
        <taxon>Spiralia</taxon>
        <taxon>Lophotrochozoa</taxon>
        <taxon>Mollusca</taxon>
        <taxon>Bivalvia</taxon>
        <taxon>Autobranchia</taxon>
        <taxon>Pteriomorphia</taxon>
        <taxon>Ostreida</taxon>
        <taxon>Ostreoidea</taxon>
        <taxon>Ostreidae</taxon>
        <taxon>Magallana</taxon>
    </lineage>
</organism>
<evidence type="ECO:0000313" key="2">
    <source>
        <dbReference type="EnsemblMetazoa" id="G15533.1:cds"/>
    </source>
</evidence>
<keyword evidence="3" id="KW-1185">Reference proteome</keyword>
<feature type="compositionally biased region" description="Basic and acidic residues" evidence="1">
    <location>
        <begin position="50"/>
        <end position="89"/>
    </location>
</feature>
<dbReference type="EnsemblMetazoa" id="G15533.1">
    <property type="protein sequence ID" value="G15533.1:cds"/>
    <property type="gene ID" value="G15533"/>
</dbReference>
<name>A0A8W8IV64_MAGGI</name>
<proteinExistence type="predicted"/>
<dbReference type="Proteomes" id="UP000005408">
    <property type="component" value="Unassembled WGS sequence"/>
</dbReference>